<feature type="compositionally biased region" description="Low complexity" evidence="11">
    <location>
        <begin position="701"/>
        <end position="710"/>
    </location>
</feature>
<dbReference type="RefSeq" id="XP_007508893.1">
    <property type="nucleotide sequence ID" value="XM_007508831.1"/>
</dbReference>
<dbReference type="KEGG" id="bpg:Bathy15g01000"/>
<keyword evidence="5" id="KW-0819">tRNA processing</keyword>
<evidence type="ECO:0000256" key="4">
    <source>
        <dbReference type="ARBA" id="ARBA00012477"/>
    </source>
</evidence>
<keyword evidence="10" id="KW-0862">Zinc</keyword>
<keyword evidence="7" id="KW-0479">Metal-binding</keyword>
<dbReference type="GO" id="GO:0042781">
    <property type="term" value="F:3'-tRNA processing endoribonuclease activity"/>
    <property type="evidence" value="ECO:0007669"/>
    <property type="project" value="UniProtKB-EC"/>
</dbReference>
<dbReference type="InterPro" id="IPR047151">
    <property type="entry name" value="RNZ2-like"/>
</dbReference>
<dbReference type="InterPro" id="IPR036866">
    <property type="entry name" value="RibonucZ/Hydroxyglut_hydro"/>
</dbReference>
<dbReference type="eggNOG" id="KOG2121">
    <property type="taxonomic scope" value="Eukaryota"/>
</dbReference>
<evidence type="ECO:0000256" key="10">
    <source>
        <dbReference type="ARBA" id="ARBA00022833"/>
    </source>
</evidence>
<dbReference type="GO" id="GO:0005739">
    <property type="term" value="C:mitochondrion"/>
    <property type="evidence" value="ECO:0007669"/>
    <property type="project" value="TreeGrafter"/>
</dbReference>
<dbReference type="AlphaFoldDB" id="K8EPX9"/>
<dbReference type="Gene3D" id="3.60.15.10">
    <property type="entry name" value="Ribonuclease Z/Hydroxyacylglutathione hydrolase-like"/>
    <property type="match status" value="1"/>
</dbReference>
<feature type="region of interest" description="Disordered" evidence="11">
    <location>
        <begin position="878"/>
        <end position="900"/>
    </location>
</feature>
<name>K8EPX9_9CHLO</name>
<evidence type="ECO:0000256" key="9">
    <source>
        <dbReference type="ARBA" id="ARBA00022801"/>
    </source>
</evidence>
<dbReference type="Proteomes" id="UP000198341">
    <property type="component" value="Chromosome 15"/>
</dbReference>
<feature type="compositionally biased region" description="Acidic residues" evidence="11">
    <location>
        <begin position="211"/>
        <end position="225"/>
    </location>
</feature>
<evidence type="ECO:0000256" key="8">
    <source>
        <dbReference type="ARBA" id="ARBA00022759"/>
    </source>
</evidence>
<dbReference type="CDD" id="cd07718">
    <property type="entry name" value="RNaseZ_ELAC1_ELAC2-C-term-like_MBL-fold"/>
    <property type="match status" value="1"/>
</dbReference>
<feature type="compositionally biased region" description="Pro residues" evidence="11">
    <location>
        <begin position="691"/>
        <end position="700"/>
    </location>
</feature>
<evidence type="ECO:0000256" key="2">
    <source>
        <dbReference type="ARBA" id="ARBA00001947"/>
    </source>
</evidence>
<evidence type="ECO:0000256" key="5">
    <source>
        <dbReference type="ARBA" id="ARBA00022694"/>
    </source>
</evidence>
<keyword evidence="9" id="KW-0378">Hydrolase</keyword>
<keyword evidence="6" id="KW-0540">Nuclease</keyword>
<protein>
    <recommendedName>
        <fullName evidence="4">ribonuclease Z</fullName>
        <ecNumber evidence="4">3.1.26.11</ecNumber>
    </recommendedName>
</protein>
<proteinExistence type="inferred from homology"/>
<feature type="region of interest" description="Disordered" evidence="11">
    <location>
        <begin position="687"/>
        <end position="711"/>
    </location>
</feature>
<dbReference type="PANTHER" id="PTHR12553">
    <property type="entry name" value="ZINC PHOSPHODIESTERASE ELAC PROTEIN 2"/>
    <property type="match status" value="1"/>
</dbReference>
<evidence type="ECO:0000313" key="13">
    <source>
        <dbReference type="Proteomes" id="UP000198341"/>
    </source>
</evidence>
<evidence type="ECO:0000256" key="1">
    <source>
        <dbReference type="ARBA" id="ARBA00000402"/>
    </source>
</evidence>
<keyword evidence="13" id="KW-1185">Reference proteome</keyword>
<feature type="region of interest" description="Disordered" evidence="11">
    <location>
        <begin position="190"/>
        <end position="254"/>
    </location>
</feature>
<dbReference type="SUPFAM" id="SSF56281">
    <property type="entry name" value="Metallo-hydrolase/oxidoreductase"/>
    <property type="match status" value="1"/>
</dbReference>
<evidence type="ECO:0000256" key="7">
    <source>
        <dbReference type="ARBA" id="ARBA00022723"/>
    </source>
</evidence>
<dbReference type="PANTHER" id="PTHR12553:SF70">
    <property type="entry name" value="RIBONUCLEASE Z"/>
    <property type="match status" value="1"/>
</dbReference>
<dbReference type="GeneID" id="19011596"/>
<accession>K8EPX9</accession>
<evidence type="ECO:0000256" key="6">
    <source>
        <dbReference type="ARBA" id="ARBA00022722"/>
    </source>
</evidence>
<gene>
    <name evidence="12" type="ordered locus">Bathy15g01000</name>
</gene>
<evidence type="ECO:0000313" key="12">
    <source>
        <dbReference type="EMBL" id="CCO19979.1"/>
    </source>
</evidence>
<evidence type="ECO:0000256" key="11">
    <source>
        <dbReference type="SAM" id="MobiDB-lite"/>
    </source>
</evidence>
<comment type="catalytic activity">
    <reaction evidence="1">
        <text>Endonucleolytic cleavage of RNA, removing extra 3' nucleotides from tRNA precursor, generating 3' termini of tRNAs. A 3'-hydroxy group is left at the tRNA terminus and a 5'-phosphoryl group is left at the trailer molecule.</text>
        <dbReference type="EC" id="3.1.26.11"/>
    </reaction>
</comment>
<sequence>MKTKESKNDDASPPPLLTCASFTYDFGRSNALLVKTTGGNASSHSFPREYLFNCPESFSRVTMETYSRPRKGLSAIFALGDDMNESLAGVCSLILRLSADGHEKCAVVGKRGVETVVESLSAVVKWKHPKVTGVSLAGEERDAGEDENLCYQDSDVIVWPLMDVVEDDAEGVEVCALCRFRERREMRIRKRKRGGVADGSSGGSSSSSGSSEEEEEEEEETEEGMIEQRREQNRKETRECSSKPPPPPPPPKRMLGYVLEVLEKEDEDEFLNEREGGENTHEPVRILILNCTEEDVKKSKHALCKCLLSNNSMRKHNISGLFFLSSSSSLVRDGKENNVKEGGFEIDRKNVFTIGGGGDESHNEVGFRSSMRHLARLHCAAPSVFPLPESLMTTSKCLPREEEGDDDSKKTTSTTLGLCDEVAFYSNRNTVGEKNRHAITRGEEMLNERTGDPKLPKLALRDVFENLERFDTFKENARKAKRQIFGSGGDVYEEEEDEEEENLLPASFGKYPAHPKKGRAAPLSALGGPETIFLGTGCAEPSKYRAASAILLRDEEEGGASKSSILLDCGEGCLGAMRRYLGREECLNALKTLKMIWISHHHPDHCLGILAILDARYEALRQQASSSTTSSTLTTPPPPLLIVGPTPIQKWFETIEVPSFKYTFVKSSALQARGGIGGPFHISIMNKPGLTHPPPPPPPLSNGSSSSLQPKHPDVAAYVAQTINCEQIVSVPVTHCPEAFAIILRGLFTTKRSVAYSGDCTPSKDFAKAAYAVDILIHEATFGNSLWSHAKKKKHCTTEEALRVGRESNAKTVCLTHFSQRYPKDIFAPSSSSPSSPPQYQQNQHVFACAFDGMRVKWEDWDLLKSHRERISEVLSLATPENVEREEEEEEDLQRKMEIE</sequence>
<comment type="similarity">
    <text evidence="3">Belongs to the RNase Z family.</text>
</comment>
<dbReference type="OrthoDB" id="527344at2759"/>
<feature type="compositionally biased region" description="Pro residues" evidence="11">
    <location>
        <begin position="243"/>
        <end position="252"/>
    </location>
</feature>
<dbReference type="EMBL" id="FO082264">
    <property type="protein sequence ID" value="CCO19979.1"/>
    <property type="molecule type" value="Genomic_DNA"/>
</dbReference>
<dbReference type="GO" id="GO:0046872">
    <property type="term" value="F:metal ion binding"/>
    <property type="evidence" value="ECO:0007669"/>
    <property type="project" value="UniProtKB-KW"/>
</dbReference>
<reference evidence="12 13" key="1">
    <citation type="submission" date="2011-10" db="EMBL/GenBank/DDBJ databases">
        <authorList>
            <person name="Genoscope - CEA"/>
        </authorList>
    </citation>
    <scope>NUCLEOTIDE SEQUENCE [LARGE SCALE GENOMIC DNA]</scope>
    <source>
        <strain evidence="12 13">RCC 1105</strain>
    </source>
</reference>
<organism evidence="12 13">
    <name type="scientific">Bathycoccus prasinos</name>
    <dbReference type="NCBI Taxonomy" id="41875"/>
    <lineage>
        <taxon>Eukaryota</taxon>
        <taxon>Viridiplantae</taxon>
        <taxon>Chlorophyta</taxon>
        <taxon>Mamiellophyceae</taxon>
        <taxon>Mamiellales</taxon>
        <taxon>Bathycoccaceae</taxon>
        <taxon>Bathycoccus</taxon>
    </lineage>
</organism>
<feature type="compositionally biased region" description="Basic and acidic residues" evidence="11">
    <location>
        <begin position="226"/>
        <end position="241"/>
    </location>
</feature>
<evidence type="ECO:0000256" key="3">
    <source>
        <dbReference type="ARBA" id="ARBA00007823"/>
    </source>
</evidence>
<dbReference type="EC" id="3.1.26.11" evidence="4"/>
<dbReference type="STRING" id="41875.K8EPX9"/>
<dbReference type="GO" id="GO:1990180">
    <property type="term" value="P:mitochondrial tRNA 3'-end processing"/>
    <property type="evidence" value="ECO:0007669"/>
    <property type="project" value="TreeGrafter"/>
</dbReference>
<comment type="cofactor">
    <cofactor evidence="2">
        <name>Zn(2+)</name>
        <dbReference type="ChEBI" id="CHEBI:29105"/>
    </cofactor>
</comment>
<keyword evidence="8" id="KW-0255">Endonuclease</keyword>